<dbReference type="EMBL" id="BPLR01014530">
    <property type="protein sequence ID" value="GIY69427.1"/>
    <property type="molecule type" value="Genomic_DNA"/>
</dbReference>
<protein>
    <submittedName>
        <fullName evidence="2">Uncharacterized protein</fullName>
    </submittedName>
</protein>
<keyword evidence="3" id="KW-1185">Reference proteome</keyword>
<dbReference type="Proteomes" id="UP001054945">
    <property type="component" value="Unassembled WGS sequence"/>
</dbReference>
<sequence>MTGWCSTLQRRKLHHKENSSGPASSWARGQSSTPVPQVVRLGEKKENISFCIIPVVLSVNDLAVPFSSLVRLFNRSGGRDLWPSGVPAFLCPFNGLFITRFRRVFMCGLATCAN</sequence>
<feature type="compositionally biased region" description="Polar residues" evidence="1">
    <location>
        <begin position="19"/>
        <end position="33"/>
    </location>
</feature>
<comment type="caution">
    <text evidence="2">The sequence shown here is derived from an EMBL/GenBank/DDBJ whole genome shotgun (WGS) entry which is preliminary data.</text>
</comment>
<name>A0AAV4VGH3_CAEEX</name>
<accession>A0AAV4VGH3</accession>
<evidence type="ECO:0000313" key="2">
    <source>
        <dbReference type="EMBL" id="GIY69427.1"/>
    </source>
</evidence>
<feature type="region of interest" description="Disordered" evidence="1">
    <location>
        <begin position="1"/>
        <end position="33"/>
    </location>
</feature>
<proteinExistence type="predicted"/>
<organism evidence="2 3">
    <name type="scientific">Caerostris extrusa</name>
    <name type="common">Bark spider</name>
    <name type="synonym">Caerostris bankana</name>
    <dbReference type="NCBI Taxonomy" id="172846"/>
    <lineage>
        <taxon>Eukaryota</taxon>
        <taxon>Metazoa</taxon>
        <taxon>Ecdysozoa</taxon>
        <taxon>Arthropoda</taxon>
        <taxon>Chelicerata</taxon>
        <taxon>Arachnida</taxon>
        <taxon>Araneae</taxon>
        <taxon>Araneomorphae</taxon>
        <taxon>Entelegynae</taxon>
        <taxon>Araneoidea</taxon>
        <taxon>Araneidae</taxon>
        <taxon>Caerostris</taxon>
    </lineage>
</organism>
<evidence type="ECO:0000313" key="3">
    <source>
        <dbReference type="Proteomes" id="UP001054945"/>
    </source>
</evidence>
<dbReference type="AlphaFoldDB" id="A0AAV4VGH3"/>
<reference evidence="2 3" key="1">
    <citation type="submission" date="2021-06" db="EMBL/GenBank/DDBJ databases">
        <title>Caerostris extrusa draft genome.</title>
        <authorList>
            <person name="Kono N."/>
            <person name="Arakawa K."/>
        </authorList>
    </citation>
    <scope>NUCLEOTIDE SEQUENCE [LARGE SCALE GENOMIC DNA]</scope>
</reference>
<evidence type="ECO:0000256" key="1">
    <source>
        <dbReference type="SAM" id="MobiDB-lite"/>
    </source>
</evidence>
<gene>
    <name evidence="2" type="ORF">CEXT_333071</name>
</gene>